<sequence length="78" mass="8870">MAFADFFKAAFGIIFGYDLDAALFYLQEERKRPESVLDYVPCDDSLDCFACPPPHLSLSRPSPSHTFAGWKYRRFGAV</sequence>
<organism evidence="1 2">
    <name type="scientific">Dichomitus squalens</name>
    <dbReference type="NCBI Taxonomy" id="114155"/>
    <lineage>
        <taxon>Eukaryota</taxon>
        <taxon>Fungi</taxon>
        <taxon>Dikarya</taxon>
        <taxon>Basidiomycota</taxon>
        <taxon>Agaricomycotina</taxon>
        <taxon>Agaricomycetes</taxon>
        <taxon>Polyporales</taxon>
        <taxon>Polyporaceae</taxon>
        <taxon>Dichomitus</taxon>
    </lineage>
</organism>
<accession>A0A4V2K6N7</accession>
<dbReference type="Proteomes" id="UP000292082">
    <property type="component" value="Unassembled WGS sequence"/>
</dbReference>
<gene>
    <name evidence="1" type="ORF">BD310DRAFT_981497</name>
</gene>
<keyword evidence="2" id="KW-1185">Reference proteome</keyword>
<dbReference type="EMBL" id="ML145231">
    <property type="protein sequence ID" value="TBU52943.1"/>
    <property type="molecule type" value="Genomic_DNA"/>
</dbReference>
<evidence type="ECO:0000313" key="2">
    <source>
        <dbReference type="Proteomes" id="UP000292082"/>
    </source>
</evidence>
<proteinExistence type="predicted"/>
<protein>
    <submittedName>
        <fullName evidence="1">Uncharacterized protein</fullName>
    </submittedName>
</protein>
<evidence type="ECO:0000313" key="1">
    <source>
        <dbReference type="EMBL" id="TBU52943.1"/>
    </source>
</evidence>
<reference evidence="1 2" key="1">
    <citation type="submission" date="2019-01" db="EMBL/GenBank/DDBJ databases">
        <title>Draft genome sequences of three monokaryotic isolates of the white-rot basidiomycete fungus Dichomitus squalens.</title>
        <authorList>
            <consortium name="DOE Joint Genome Institute"/>
            <person name="Lopez S.C."/>
            <person name="Andreopoulos B."/>
            <person name="Pangilinan J."/>
            <person name="Lipzen A."/>
            <person name="Riley R."/>
            <person name="Ahrendt S."/>
            <person name="Ng V."/>
            <person name="Barry K."/>
            <person name="Daum C."/>
            <person name="Grigoriev I.V."/>
            <person name="Hilden K.S."/>
            <person name="Makela M.R."/>
            <person name="de Vries R.P."/>
        </authorList>
    </citation>
    <scope>NUCLEOTIDE SEQUENCE [LARGE SCALE GENOMIC DNA]</scope>
    <source>
        <strain evidence="1 2">CBS 464.89</strain>
    </source>
</reference>
<name>A0A4V2K6N7_9APHY</name>
<dbReference type="AlphaFoldDB" id="A0A4V2K6N7"/>